<dbReference type="InterPro" id="IPR047153">
    <property type="entry name" value="TRIM45/56/19-like"/>
</dbReference>
<dbReference type="PANTHER" id="PTHR25462">
    <property type="entry name" value="BONUS, ISOFORM C-RELATED"/>
    <property type="match status" value="1"/>
</dbReference>
<organism evidence="3 4">
    <name type="scientific">Crassostrea virginica</name>
    <name type="common">Eastern oyster</name>
    <dbReference type="NCBI Taxonomy" id="6565"/>
    <lineage>
        <taxon>Eukaryota</taxon>
        <taxon>Metazoa</taxon>
        <taxon>Spiralia</taxon>
        <taxon>Lophotrochozoa</taxon>
        <taxon>Mollusca</taxon>
        <taxon>Bivalvia</taxon>
        <taxon>Autobranchia</taxon>
        <taxon>Pteriomorphia</taxon>
        <taxon>Ostreida</taxon>
        <taxon>Ostreoidea</taxon>
        <taxon>Ostreidae</taxon>
        <taxon>Crassostrea</taxon>
    </lineage>
</organism>
<reference evidence="4" key="1">
    <citation type="submission" date="2025-08" db="UniProtKB">
        <authorList>
            <consortium name="RefSeq"/>
        </authorList>
    </citation>
    <scope>IDENTIFICATION</scope>
    <source>
        <tissue evidence="4">Whole sample</tissue>
    </source>
</reference>
<dbReference type="CDD" id="cd19756">
    <property type="entry name" value="Bbox2"/>
    <property type="match status" value="1"/>
</dbReference>
<evidence type="ECO:0000313" key="3">
    <source>
        <dbReference type="Proteomes" id="UP000694844"/>
    </source>
</evidence>
<dbReference type="Proteomes" id="UP000694844">
    <property type="component" value="Chromosome 9"/>
</dbReference>
<keyword evidence="1" id="KW-0479">Metal-binding</keyword>
<dbReference type="GO" id="GO:0008270">
    <property type="term" value="F:zinc ion binding"/>
    <property type="evidence" value="ECO:0007669"/>
    <property type="project" value="UniProtKB-KW"/>
</dbReference>
<dbReference type="Gene3D" id="3.30.160.60">
    <property type="entry name" value="Classic Zinc Finger"/>
    <property type="match status" value="1"/>
</dbReference>
<dbReference type="KEGG" id="cvn:111113851"/>
<feature type="domain" description="B box-type" evidence="2">
    <location>
        <begin position="8"/>
        <end position="53"/>
    </location>
</feature>
<name>A0A8B8BX28_CRAVI</name>
<dbReference type="PANTHER" id="PTHR25462:SF296">
    <property type="entry name" value="MEIOTIC P26, ISOFORM F"/>
    <property type="match status" value="1"/>
</dbReference>
<dbReference type="RefSeq" id="XP_022307850.1">
    <property type="nucleotide sequence ID" value="XM_022452142.1"/>
</dbReference>
<dbReference type="InterPro" id="IPR011042">
    <property type="entry name" value="6-blade_b-propeller_TolB-like"/>
</dbReference>
<keyword evidence="1" id="KW-0862">Zinc</keyword>
<feature type="domain" description="B box-type" evidence="2">
    <location>
        <begin position="62"/>
        <end position="99"/>
    </location>
</feature>
<dbReference type="SUPFAM" id="SSF101898">
    <property type="entry name" value="NHL repeat"/>
    <property type="match status" value="1"/>
</dbReference>
<protein>
    <submittedName>
        <fullName evidence="4">Uncharacterized protein LOC111113851</fullName>
    </submittedName>
</protein>
<dbReference type="SUPFAM" id="SSF57845">
    <property type="entry name" value="B-box zinc-binding domain"/>
    <property type="match status" value="1"/>
</dbReference>
<dbReference type="PROSITE" id="PS50119">
    <property type="entry name" value="ZF_BBOX"/>
    <property type="match status" value="2"/>
</dbReference>
<keyword evidence="3" id="KW-1185">Reference proteome</keyword>
<evidence type="ECO:0000313" key="4">
    <source>
        <dbReference type="RefSeq" id="XP_022307850.1"/>
    </source>
</evidence>
<gene>
    <name evidence="4" type="primary">LOC111113851</name>
</gene>
<evidence type="ECO:0000256" key="1">
    <source>
        <dbReference type="PROSITE-ProRule" id="PRU00024"/>
    </source>
</evidence>
<dbReference type="InterPro" id="IPR000315">
    <property type="entry name" value="Znf_B-box"/>
</dbReference>
<proteinExistence type="predicted"/>
<evidence type="ECO:0000259" key="2">
    <source>
        <dbReference type="PROSITE" id="PS50119"/>
    </source>
</evidence>
<dbReference type="GeneID" id="111113851"/>
<keyword evidence="1" id="KW-0863">Zinc-finger</keyword>
<dbReference type="AlphaFoldDB" id="A0A8B8BX28"/>
<dbReference type="Gene3D" id="2.120.10.30">
    <property type="entry name" value="TolB, C-terminal domain"/>
    <property type="match status" value="1"/>
</dbReference>
<dbReference type="Pfam" id="PF00643">
    <property type="entry name" value="zf-B_box"/>
    <property type="match status" value="1"/>
</dbReference>
<dbReference type="OrthoDB" id="6105938at2759"/>
<sequence>MDPMYSLQDLIRCDLCETPVPPKHCELCHTYLCEACVREHLSDESKDHYIVPFKLRGIIPKCTKHSSKKCTKLCKTCNVPVCPLCIVSSEHKKHKTEGIGKATAKTKELIRKDLKEFDKSIYPKYQEAAINIPVQRAEVYKRSRKLTIALDKQGEDLHANIDAIIQGMKSEIDDMDAQHITAIDRQKDAINHTITEITQFQVTVPTFTPREINKEQIHQQIGPLSKLAITFEVRPLLDEPRILTDIQTKCIGLLSASCLSDVELWTFRSGDKIMRLYNLQGELLKSIETKSGNYPQDLAVTRSGGILYADYDDSSINLICGTHKQTLIQLHEWKPLALCSALSGDLLVIMINNDDKQTKVVRYSGSTQKQTIQWDDKCKPLYSSTGYYKYLSQNRNLDICVADRDACAVVVVSAAGKLRFRYTGTLYIPRRSFCPFGITTDSQCNILTYDEYKHRIHIIDQDGHFLRYIENCSLQGPCGLCVNSSDKLFVTEWFTGEVKKIQFYKY</sequence>
<accession>A0A8B8BX28</accession>